<dbReference type="PANTHER" id="PTHR34473:SF2">
    <property type="entry name" value="UPF0699 TRANSMEMBRANE PROTEIN YDBT"/>
    <property type="match status" value="1"/>
</dbReference>
<feature type="domain" description="YdbS-like PH" evidence="2">
    <location>
        <begin position="290"/>
        <end position="341"/>
    </location>
</feature>
<evidence type="ECO:0000313" key="3">
    <source>
        <dbReference type="EMBL" id="MCB5228369.1"/>
    </source>
</evidence>
<dbReference type="Pfam" id="PF03703">
    <property type="entry name" value="bPH_2"/>
    <property type="match status" value="3"/>
</dbReference>
<dbReference type="Proteomes" id="UP000633814">
    <property type="component" value="Unassembled WGS sequence"/>
</dbReference>
<dbReference type="EMBL" id="JAEINI020000022">
    <property type="protein sequence ID" value="MCB5228369.1"/>
    <property type="molecule type" value="Genomic_DNA"/>
</dbReference>
<dbReference type="PANTHER" id="PTHR34473">
    <property type="entry name" value="UPF0699 TRANSMEMBRANE PROTEIN YDBS"/>
    <property type="match status" value="1"/>
</dbReference>
<keyword evidence="4" id="KW-1185">Reference proteome</keyword>
<organism evidence="3 4">
    <name type="scientific">Alishewanella maricola</name>
    <dbReference type="NCBI Taxonomy" id="2795740"/>
    <lineage>
        <taxon>Bacteria</taxon>
        <taxon>Pseudomonadati</taxon>
        <taxon>Pseudomonadota</taxon>
        <taxon>Gammaproteobacteria</taxon>
        <taxon>Alteromonadales</taxon>
        <taxon>Alteromonadaceae</taxon>
        <taxon>Alishewanella</taxon>
    </lineage>
</organism>
<feature type="transmembrane region" description="Helical" evidence="1">
    <location>
        <begin position="39"/>
        <end position="58"/>
    </location>
</feature>
<feature type="transmembrane region" description="Helical" evidence="1">
    <location>
        <begin position="260"/>
        <end position="291"/>
    </location>
</feature>
<feature type="domain" description="YdbS-like PH" evidence="2">
    <location>
        <begin position="84"/>
        <end position="160"/>
    </location>
</feature>
<feature type="transmembrane region" description="Helical" evidence="1">
    <location>
        <begin position="64"/>
        <end position="85"/>
    </location>
</feature>
<dbReference type="RefSeq" id="WP_226752425.1">
    <property type="nucleotide sequence ID" value="NZ_JAEINI020000022.1"/>
</dbReference>
<accession>A0ABS8C7Q2</accession>
<gene>
    <name evidence="3" type="ORF">JAO78_016305</name>
</gene>
<evidence type="ECO:0000313" key="4">
    <source>
        <dbReference type="Proteomes" id="UP000633814"/>
    </source>
</evidence>
<dbReference type="InterPro" id="IPR014529">
    <property type="entry name" value="UCP026631"/>
</dbReference>
<sequence length="530" mass="60125">MAEPHISVSETTPALNSLSQWQRVSPIALLYLALRLVKAIFGNVSYLAPLLIVFYQGIQRQPRAFLLGVLVVLLLLIVVALLRYWAFRFRIIDETVEIRSGVLRKAQLNLPFNRIQNVRLQQPLYYRPTGHLCVHLDTAGSKVQEAQLAALPEHWAQQLQLAIYAKRQALATAAQPLECIDETATANTEAATAATDPTETLLCRRDIGDLVLYGISNNRVILALGLLAPFYRPLVDTLNEKLPVLGLDISGWFNPAQQSWFGVGLAVLATAMFFMLLITLGSIALSVISYYQFRLYRTQDRYIRRSGLFTRHEISMILSRLQWVKLQQDWLDKLLGRCNLHYEQMFSPLEAMQQNAGHSKIMVPALHPDAAAQLLYEAYPQQQLAKMALKGVNWRYLIPSALFVSLPILVISLLLMIRTSVWIGSFGVLLSAVVQILLWLRWRKFGYALDTEFLYIRQGVIGADYYCVPLHKLQQLTLSQHWFMRRAQLQHLRCVYAAGALNIPYMPQADAQKLANYALYQAQASGKGWM</sequence>
<evidence type="ECO:0000259" key="2">
    <source>
        <dbReference type="Pfam" id="PF03703"/>
    </source>
</evidence>
<proteinExistence type="predicted"/>
<keyword evidence="1" id="KW-1133">Transmembrane helix</keyword>
<dbReference type="PIRSF" id="PIRSF026631">
    <property type="entry name" value="UCP026631"/>
    <property type="match status" value="1"/>
</dbReference>
<keyword evidence="1" id="KW-0812">Transmembrane</keyword>
<comment type="caution">
    <text evidence="3">The sequence shown here is derived from an EMBL/GenBank/DDBJ whole genome shotgun (WGS) entry which is preliminary data.</text>
</comment>
<reference evidence="3 4" key="1">
    <citation type="submission" date="2021-10" db="EMBL/GenBank/DDBJ databases">
        <title>Alishewanella koreense sp. nov. isolated from seawater of southwestern coast in South Korea and the proposal for the reclassification of Rheinheimera perlucida and Rheinheimera tuosuensis as Arsukibacterium perlucida and Arsukibacterium tuosuensis.</title>
        <authorList>
            <person name="Kim K.H."/>
            <person name="Ruan W."/>
            <person name="Kim K.R."/>
            <person name="Baek J.H."/>
            <person name="Jeon C.O."/>
        </authorList>
    </citation>
    <scope>NUCLEOTIDE SEQUENCE [LARGE SCALE GENOMIC DNA]</scope>
    <source>
        <strain evidence="3 4">16-MA</strain>
    </source>
</reference>
<feature type="domain" description="YdbS-like PH" evidence="2">
    <location>
        <begin position="442"/>
        <end position="517"/>
    </location>
</feature>
<protein>
    <submittedName>
        <fullName evidence="3">PH domain-containing protein</fullName>
    </submittedName>
</protein>
<evidence type="ECO:0000256" key="1">
    <source>
        <dbReference type="SAM" id="Phobius"/>
    </source>
</evidence>
<keyword evidence="1" id="KW-0472">Membrane</keyword>
<feature type="transmembrane region" description="Helical" evidence="1">
    <location>
        <begin position="396"/>
        <end position="415"/>
    </location>
</feature>
<name>A0ABS8C7Q2_9ALTE</name>
<dbReference type="InterPro" id="IPR005182">
    <property type="entry name" value="YdbS-like_PH"/>
</dbReference>
<feature type="transmembrane region" description="Helical" evidence="1">
    <location>
        <begin position="421"/>
        <end position="440"/>
    </location>
</feature>